<dbReference type="PANTHER" id="PTHR47191">
    <property type="entry name" value="OS05G0170800 PROTEIN"/>
    <property type="match status" value="1"/>
</dbReference>
<keyword evidence="4" id="KW-1185">Reference proteome</keyword>
<protein>
    <recommendedName>
        <fullName evidence="1">ApaG domain-containing protein</fullName>
    </recommendedName>
</protein>
<dbReference type="InterPro" id="IPR050718">
    <property type="entry name" value="ApaG-like"/>
</dbReference>
<dbReference type="AlphaFoldDB" id="A0A6A3ZBH2"/>
<evidence type="ECO:0000313" key="4">
    <source>
        <dbReference type="Proteomes" id="UP000433483"/>
    </source>
</evidence>
<feature type="domain" description="ApaG" evidence="1">
    <location>
        <begin position="136"/>
        <end position="271"/>
    </location>
</feature>
<dbReference type="EMBL" id="QXFW01000040">
    <property type="protein sequence ID" value="KAE9028650.1"/>
    <property type="molecule type" value="Genomic_DNA"/>
</dbReference>
<evidence type="ECO:0000313" key="2">
    <source>
        <dbReference type="EMBL" id="KAE9028650.1"/>
    </source>
</evidence>
<evidence type="ECO:0000313" key="5">
    <source>
        <dbReference type="Proteomes" id="UP000460718"/>
    </source>
</evidence>
<organism evidence="3 4">
    <name type="scientific">Phytophthora fragariae</name>
    <dbReference type="NCBI Taxonomy" id="53985"/>
    <lineage>
        <taxon>Eukaryota</taxon>
        <taxon>Sar</taxon>
        <taxon>Stramenopiles</taxon>
        <taxon>Oomycota</taxon>
        <taxon>Peronosporomycetes</taxon>
        <taxon>Peronosporales</taxon>
        <taxon>Peronosporaceae</taxon>
        <taxon>Phytophthora</taxon>
    </lineage>
</organism>
<name>A0A6A3ZBH2_9STRA</name>
<accession>A0A6A3ZBH2</accession>
<dbReference type="InterPro" id="IPR036767">
    <property type="entry name" value="ApaG_sf"/>
</dbReference>
<dbReference type="PANTHER" id="PTHR47191:SF2">
    <property type="entry name" value="OS05G0170800 PROTEIN"/>
    <property type="match status" value="1"/>
</dbReference>
<dbReference type="Pfam" id="PF04379">
    <property type="entry name" value="DUF525"/>
    <property type="match status" value="1"/>
</dbReference>
<dbReference type="SUPFAM" id="SSF110069">
    <property type="entry name" value="ApaG-like"/>
    <property type="match status" value="1"/>
</dbReference>
<proteinExistence type="predicted"/>
<sequence length="282" mass="31180">MPSSTTIRAIYRCLLRDARALQRTPHFNVRRELQLEQWGTGSFVEPLSEQQREELQTQTQTQGSRVLTSLEQFYQLRDNAFRMASPRVDVTESIRAGFRESMQLSDPKVVSAKLDEAIEALSELSTQLLLAQCSSVTVTNGVRIEATSHYVEGHSNPTSNTYRFTYRVTITNQNEECSVQILGRQYTFESEKGQRIALARNSPGIVGATPLLAPGQTFEYASGVDIDAPRGSVTGCLHAVRKAKRPEDGDDGDLFDALVSKFALLAPHTPSKSAAKVRAATN</sequence>
<dbReference type="Gene3D" id="2.60.40.1470">
    <property type="entry name" value="ApaG domain"/>
    <property type="match status" value="1"/>
</dbReference>
<dbReference type="Proteomes" id="UP000433483">
    <property type="component" value="Unassembled WGS sequence"/>
</dbReference>
<dbReference type="PROSITE" id="PS51087">
    <property type="entry name" value="APAG"/>
    <property type="match status" value="1"/>
</dbReference>
<evidence type="ECO:0000259" key="1">
    <source>
        <dbReference type="PROSITE" id="PS51087"/>
    </source>
</evidence>
<dbReference type="InterPro" id="IPR007474">
    <property type="entry name" value="ApaG_domain"/>
</dbReference>
<gene>
    <name evidence="3" type="ORF">PF005_g2183</name>
    <name evidence="2" type="ORF">PF011_g1472</name>
</gene>
<evidence type="ECO:0000313" key="3">
    <source>
        <dbReference type="EMBL" id="KAE9233809.1"/>
    </source>
</evidence>
<dbReference type="EMBL" id="QXGB01000057">
    <property type="protein sequence ID" value="KAE9233809.1"/>
    <property type="molecule type" value="Genomic_DNA"/>
</dbReference>
<reference evidence="3 4" key="1">
    <citation type="submission" date="2018-08" db="EMBL/GenBank/DDBJ databases">
        <title>Genomic investigation of the strawberry pathogen Phytophthora fragariae indicates pathogenicity is determined by transcriptional variation in three key races.</title>
        <authorList>
            <person name="Adams T.M."/>
            <person name="Armitage A.D."/>
            <person name="Sobczyk M.K."/>
            <person name="Bates H.J."/>
            <person name="Dunwell J.M."/>
            <person name="Nellist C.F."/>
            <person name="Harrison R.J."/>
        </authorList>
    </citation>
    <scope>NUCLEOTIDE SEQUENCE [LARGE SCALE GENOMIC DNA]</scope>
    <source>
        <strain evidence="3 4">NOV-27</strain>
        <strain evidence="2 5">SCRP245</strain>
    </source>
</reference>
<comment type="caution">
    <text evidence="3">The sequence shown here is derived from an EMBL/GenBank/DDBJ whole genome shotgun (WGS) entry which is preliminary data.</text>
</comment>
<dbReference type="Proteomes" id="UP000460718">
    <property type="component" value="Unassembled WGS sequence"/>
</dbReference>
<dbReference type="OrthoDB" id="2305498at2759"/>